<dbReference type="InterPro" id="IPR002571">
    <property type="entry name" value="HrcA"/>
</dbReference>
<dbReference type="PANTHER" id="PTHR34824">
    <property type="entry name" value="HEAT-INDUCIBLE TRANSCRIPTION REPRESSOR HRCA"/>
    <property type="match status" value="1"/>
</dbReference>
<dbReference type="SUPFAM" id="SSF55781">
    <property type="entry name" value="GAF domain-like"/>
    <property type="match status" value="1"/>
</dbReference>
<keyword evidence="8" id="KW-1185">Reference proteome</keyword>
<accession>A0ABU7MNC9</accession>
<keyword evidence="3 5" id="KW-0346">Stress response</keyword>
<keyword evidence="1 5" id="KW-0678">Repressor</keyword>
<dbReference type="NCBIfam" id="TIGR00331">
    <property type="entry name" value="hrcA"/>
    <property type="match status" value="1"/>
</dbReference>
<comment type="caution">
    <text evidence="7">The sequence shown here is derived from an EMBL/GenBank/DDBJ whole genome shotgun (WGS) entry which is preliminary data.</text>
</comment>
<organism evidence="7 8">
    <name type="scientific">Mycoplasmopsis ciconiae</name>
    <dbReference type="NCBI Taxonomy" id="561067"/>
    <lineage>
        <taxon>Bacteria</taxon>
        <taxon>Bacillati</taxon>
        <taxon>Mycoplasmatota</taxon>
        <taxon>Mycoplasmoidales</taxon>
        <taxon>Metamycoplasmataceae</taxon>
        <taxon>Mycoplasmopsis</taxon>
    </lineage>
</organism>
<evidence type="ECO:0000256" key="3">
    <source>
        <dbReference type="ARBA" id="ARBA00023016"/>
    </source>
</evidence>
<reference evidence="7" key="1">
    <citation type="submission" date="2024-01" db="EMBL/GenBank/DDBJ databases">
        <title>Genome sequence of Mycoplasma ciconiae type strain DSM 25251.</title>
        <authorList>
            <person name="Spergser J."/>
        </authorList>
    </citation>
    <scope>NUCLEOTIDE SEQUENCE [LARGE SCALE GENOMIC DNA]</scope>
    <source>
        <strain evidence="7">DSM 25251</strain>
    </source>
</reference>
<dbReference type="InterPro" id="IPR036388">
    <property type="entry name" value="WH-like_DNA-bd_sf"/>
</dbReference>
<dbReference type="PANTHER" id="PTHR34824:SF1">
    <property type="entry name" value="HEAT-INDUCIBLE TRANSCRIPTION REPRESSOR HRCA"/>
    <property type="match status" value="1"/>
</dbReference>
<evidence type="ECO:0000313" key="7">
    <source>
        <dbReference type="EMBL" id="MEE3928491.1"/>
    </source>
</evidence>
<protein>
    <recommendedName>
        <fullName evidence="5">Heat-inducible transcription repressor HrcA</fullName>
    </recommendedName>
</protein>
<dbReference type="Gene3D" id="3.30.450.40">
    <property type="match status" value="1"/>
</dbReference>
<proteinExistence type="inferred from homology"/>
<dbReference type="RefSeq" id="WP_330500904.1">
    <property type="nucleotide sequence ID" value="NZ_JAZDWZ010000008.1"/>
</dbReference>
<name>A0ABU7MNC9_9BACT</name>
<feature type="domain" description="Heat-inducible transcription repressor HrcA C-terminal" evidence="6">
    <location>
        <begin position="104"/>
        <end position="316"/>
    </location>
</feature>
<dbReference type="Gene3D" id="3.30.390.60">
    <property type="entry name" value="Heat-inducible transcription repressor hrca homolog, domain 3"/>
    <property type="match status" value="1"/>
</dbReference>
<dbReference type="InterPro" id="IPR029016">
    <property type="entry name" value="GAF-like_dom_sf"/>
</dbReference>
<evidence type="ECO:0000313" key="8">
    <source>
        <dbReference type="Proteomes" id="UP001344817"/>
    </source>
</evidence>
<evidence type="ECO:0000256" key="2">
    <source>
        <dbReference type="ARBA" id="ARBA00023015"/>
    </source>
</evidence>
<comment type="function">
    <text evidence="5">Negative regulator of class I heat shock genes (grpE-dnaK-dnaJ and groELS operons). Prevents heat-shock induction of these operons.</text>
</comment>
<dbReference type="InterPro" id="IPR021153">
    <property type="entry name" value="HrcA_C"/>
</dbReference>
<comment type="similarity">
    <text evidence="5">Belongs to the HrcA family.</text>
</comment>
<dbReference type="InterPro" id="IPR023120">
    <property type="entry name" value="WHTH_transcript_rep_HrcA_IDD"/>
</dbReference>
<evidence type="ECO:0000256" key="1">
    <source>
        <dbReference type="ARBA" id="ARBA00022491"/>
    </source>
</evidence>
<dbReference type="InterPro" id="IPR036390">
    <property type="entry name" value="WH_DNA-bd_sf"/>
</dbReference>
<evidence type="ECO:0000259" key="6">
    <source>
        <dbReference type="Pfam" id="PF01628"/>
    </source>
</evidence>
<dbReference type="Pfam" id="PF01628">
    <property type="entry name" value="HrcA"/>
    <property type="match status" value="1"/>
</dbReference>
<gene>
    <name evidence="5 7" type="primary">hrcA</name>
    <name evidence="7" type="ORF">V2E24_02790</name>
</gene>
<dbReference type="SUPFAM" id="SSF46785">
    <property type="entry name" value="Winged helix' DNA-binding domain"/>
    <property type="match status" value="1"/>
</dbReference>
<keyword evidence="4 5" id="KW-0804">Transcription</keyword>
<dbReference type="Proteomes" id="UP001344817">
    <property type="component" value="Unassembled WGS sequence"/>
</dbReference>
<dbReference type="HAMAP" id="MF_00081">
    <property type="entry name" value="HrcA"/>
    <property type="match status" value="1"/>
</dbReference>
<dbReference type="EMBL" id="JAZDWZ010000008">
    <property type="protein sequence ID" value="MEE3928491.1"/>
    <property type="molecule type" value="Genomic_DNA"/>
</dbReference>
<keyword evidence="2 5" id="KW-0805">Transcription regulation</keyword>
<sequence length="330" mass="37598">MNRIKAAHEQILKCVTEIYVEEAKSVSSSYILEKYNLDMSSAKIRYLMSDLEDNGLLEKTHISSGRIPTIKGLEYYAKFLSSENSLNVHKQLRKIFDQRRDKVDNTIEQAAKIISEATGMTVITKIDQSNKLLKSIQLVPISDFSATIVLVISSGEVFSKFINIKDAQENEDLRVAIRLFKERLIDTPLSQLSNKVVQLKDILASAIKNYEDILENFVTNIFNINCESQNKVYGKNNIVLCEQIPRSDLNHILSLIENQSIWELIEENVEEEENLKISINNTAAFISKRLKTNDQINEISIVAANNSDFKKMRGAIILLENLLKEKEGKK</sequence>
<dbReference type="Gene3D" id="1.10.10.10">
    <property type="entry name" value="Winged helix-like DNA-binding domain superfamily/Winged helix DNA-binding domain"/>
    <property type="match status" value="1"/>
</dbReference>
<evidence type="ECO:0000256" key="5">
    <source>
        <dbReference type="HAMAP-Rule" id="MF_00081"/>
    </source>
</evidence>
<dbReference type="PIRSF" id="PIRSF005485">
    <property type="entry name" value="HrcA"/>
    <property type="match status" value="1"/>
</dbReference>
<evidence type="ECO:0000256" key="4">
    <source>
        <dbReference type="ARBA" id="ARBA00023163"/>
    </source>
</evidence>